<dbReference type="SUPFAM" id="SSF56214">
    <property type="entry name" value="4'-phosphopantetheinyl transferase"/>
    <property type="match status" value="2"/>
</dbReference>
<organism evidence="17 18">
    <name type="scientific">Kinneretia aquatilis</name>
    <dbReference type="NCBI Taxonomy" id="2070761"/>
    <lineage>
        <taxon>Bacteria</taxon>
        <taxon>Pseudomonadati</taxon>
        <taxon>Pseudomonadota</taxon>
        <taxon>Betaproteobacteria</taxon>
        <taxon>Burkholderiales</taxon>
        <taxon>Sphaerotilaceae</taxon>
        <taxon>Roseateles</taxon>
    </lineage>
</organism>
<dbReference type="AlphaFoldDB" id="A0A2N8KTV5"/>
<feature type="binding site" evidence="13">
    <location>
        <position position="132"/>
    </location>
    <ligand>
        <name>Mg(2+)</name>
        <dbReference type="ChEBI" id="CHEBI:18420"/>
    </ligand>
</feature>
<dbReference type="UniPathway" id="UPA00017"/>
<dbReference type="InterPro" id="IPR041354">
    <property type="entry name" value="4PPT_N"/>
</dbReference>
<feature type="binding site" evidence="12">
    <location>
        <position position="130"/>
    </location>
    <ligand>
        <name>CoA</name>
        <dbReference type="ChEBI" id="CHEBI:57287"/>
    </ligand>
</feature>
<dbReference type="Gene3D" id="3.90.470.20">
    <property type="entry name" value="4'-phosphopantetheinyl transferase domain"/>
    <property type="match status" value="1"/>
</dbReference>
<dbReference type="EMBL" id="POSP01000003">
    <property type="protein sequence ID" value="PND36860.1"/>
    <property type="molecule type" value="Genomic_DNA"/>
</dbReference>
<comment type="subunit">
    <text evidence="4">EntB, EntD, EntE, and EntF form a multienzyme complex called enterobactin synthase.</text>
</comment>
<accession>A0A2N8KTV5</accession>
<comment type="cofactor">
    <cofactor evidence="13">
        <name>Mg(2+)</name>
        <dbReference type="ChEBI" id="CHEBI:18420"/>
    </cofactor>
</comment>
<proteinExistence type="inferred from homology"/>
<sequence>MNAWPESPTWPAAASEPQRDTPTSCELLLHALPEPPDAAWLAARLHPQELQRWRGMAWPKRRREWLAGRLCAKSALRPWLSASEAAPDRLLIGCDALSRPCLPGSPLHLSISHSRRRAMAAADSAPLGLDTELHEAVRAQSLEMLISADESALTAQQLGLSIHEARTVVWCLKEARFKCQGRGSFVSLAQGWRLEGWSSDAQPRWRRQSAWPPAPAGRHWHVRLHINEHEACALVHTRPGAAPFEESRHAC</sequence>
<evidence type="ECO:0000313" key="18">
    <source>
        <dbReference type="Proteomes" id="UP000235916"/>
    </source>
</evidence>
<dbReference type="GO" id="GO:0009239">
    <property type="term" value="P:enterobactin biosynthetic process"/>
    <property type="evidence" value="ECO:0007669"/>
    <property type="project" value="UniProtKB-UniPathway"/>
</dbReference>
<dbReference type="InterPro" id="IPR003542">
    <property type="entry name" value="Enbac_synth_compD-like"/>
</dbReference>
<comment type="pathway">
    <text evidence="2">Siderophore biosynthesis; enterobactin biosynthesis.</text>
</comment>
<evidence type="ECO:0000256" key="2">
    <source>
        <dbReference type="ARBA" id="ARBA00004993"/>
    </source>
</evidence>
<protein>
    <recommendedName>
        <fullName evidence="5">Enterobactin synthase component D</fullName>
    </recommendedName>
    <alternativeName>
        <fullName evidence="8">4'-phosphopantetheinyl transferase EntD</fullName>
    </alternativeName>
    <alternativeName>
        <fullName evidence="9">Enterochelin synthase D</fullName>
    </alternativeName>
</protein>
<gene>
    <name evidence="17" type="ORF">C1O66_04450</name>
</gene>
<comment type="catalytic activity">
    <reaction evidence="10">
        <text>apo-[aryl-carrier protein] + CoA = holo-[aryl-carrier protein] + adenosine 3',5'-bisphosphate + H(+)</text>
        <dbReference type="Rhea" id="RHEA:48404"/>
        <dbReference type="Rhea" id="RHEA-COMP:15903"/>
        <dbReference type="Rhea" id="RHEA-COMP:17557"/>
        <dbReference type="ChEBI" id="CHEBI:15378"/>
        <dbReference type="ChEBI" id="CHEBI:29999"/>
        <dbReference type="ChEBI" id="CHEBI:57287"/>
        <dbReference type="ChEBI" id="CHEBI:58343"/>
        <dbReference type="ChEBI" id="CHEBI:64479"/>
    </reaction>
</comment>
<dbReference type="PRINTS" id="PR01399">
    <property type="entry name" value="ENTSNTHTASED"/>
</dbReference>
<dbReference type="Pfam" id="PF17837">
    <property type="entry name" value="4PPT_N"/>
    <property type="match status" value="1"/>
</dbReference>
<dbReference type="GO" id="GO:0008897">
    <property type="term" value="F:holo-[acyl-carrier-protein] synthase activity"/>
    <property type="evidence" value="ECO:0007669"/>
    <property type="project" value="InterPro"/>
</dbReference>
<dbReference type="InterPro" id="IPR037143">
    <property type="entry name" value="4-PPantetheinyl_Trfase_dom_sf"/>
</dbReference>
<evidence type="ECO:0000256" key="1">
    <source>
        <dbReference type="ARBA" id="ARBA00003937"/>
    </source>
</evidence>
<evidence type="ECO:0000256" key="5">
    <source>
        <dbReference type="ARBA" id="ARBA00019087"/>
    </source>
</evidence>
<keyword evidence="6" id="KW-0808">Transferase</keyword>
<feature type="region of interest" description="Disordered" evidence="14">
    <location>
        <begin position="1"/>
        <end position="20"/>
    </location>
</feature>
<evidence type="ECO:0000256" key="13">
    <source>
        <dbReference type="PIRSR" id="PIRSR603542-2"/>
    </source>
</evidence>
<dbReference type="PANTHER" id="PTHR38096:SF1">
    <property type="entry name" value="ENTEROBACTIN SYNTHASE COMPONENT D"/>
    <property type="match status" value="1"/>
</dbReference>
<evidence type="ECO:0000256" key="4">
    <source>
        <dbReference type="ARBA" id="ARBA00011503"/>
    </source>
</evidence>
<evidence type="ECO:0000256" key="3">
    <source>
        <dbReference type="ARBA" id="ARBA00008342"/>
    </source>
</evidence>
<dbReference type="GO" id="GO:0005886">
    <property type="term" value="C:plasma membrane"/>
    <property type="evidence" value="ECO:0007669"/>
    <property type="project" value="TreeGrafter"/>
</dbReference>
<comment type="caution">
    <text evidence="17">The sequence shown here is derived from an EMBL/GenBank/DDBJ whole genome shotgun (WGS) entry which is preliminary data.</text>
</comment>
<evidence type="ECO:0000256" key="12">
    <source>
        <dbReference type="PIRSR" id="PIRSR603542-1"/>
    </source>
</evidence>
<evidence type="ECO:0000256" key="6">
    <source>
        <dbReference type="ARBA" id="ARBA00022679"/>
    </source>
</evidence>
<comment type="similarity">
    <text evidence="3">Belongs to the P-Pant transferase superfamily. EntD family.</text>
</comment>
<evidence type="ECO:0000256" key="14">
    <source>
        <dbReference type="SAM" id="MobiDB-lite"/>
    </source>
</evidence>
<evidence type="ECO:0000259" key="16">
    <source>
        <dbReference type="Pfam" id="PF17837"/>
    </source>
</evidence>
<keyword evidence="13" id="KW-0479">Metal-binding</keyword>
<evidence type="ECO:0000256" key="7">
    <source>
        <dbReference type="ARBA" id="ARBA00023191"/>
    </source>
</evidence>
<keyword evidence="13" id="KW-0460">Magnesium</keyword>
<evidence type="ECO:0000259" key="15">
    <source>
        <dbReference type="Pfam" id="PF01648"/>
    </source>
</evidence>
<feature type="binding site" evidence="12">
    <location>
        <position position="178"/>
    </location>
    <ligand>
        <name>CoA</name>
        <dbReference type="ChEBI" id="CHEBI:57287"/>
    </ligand>
</feature>
<dbReference type="GO" id="GO:0000287">
    <property type="term" value="F:magnesium ion binding"/>
    <property type="evidence" value="ECO:0007669"/>
    <property type="project" value="InterPro"/>
</dbReference>
<comment type="function">
    <text evidence="1">Involved in the biosynthesis of the siderophore enterobactin (enterochelin), which is a macrocyclic trimeric lactone of N-(2,3-dihydroxybenzoyl)-serine. The serine trilactone serves as a scaffolding for the three catechol functionalities that provide hexadentate coordination for the tightly ligated iron(2+) atoms. Plays an essential role in the assembly of the enterobactin by catalyzing the transfer of the 4'-phosphopantetheine (Ppant) moiety from coenzyme A to the apo-domains of both EntB (ArCP domain) and EntF (PCP domain) to yield their holo-forms which make them competent for the activation of 2,3-dihydroxybenzoate (DHB) and L-serine, respectively.</text>
</comment>
<evidence type="ECO:0000313" key="17">
    <source>
        <dbReference type="EMBL" id="PND36860.1"/>
    </source>
</evidence>
<dbReference type="Pfam" id="PF01648">
    <property type="entry name" value="ACPS"/>
    <property type="match status" value="1"/>
</dbReference>
<evidence type="ECO:0000256" key="10">
    <source>
        <dbReference type="ARBA" id="ARBA00049176"/>
    </source>
</evidence>
<keyword evidence="18" id="KW-1185">Reference proteome</keyword>
<feature type="domain" description="4'-phosphopantetheinyl transferase" evidence="15">
    <location>
        <begin position="126"/>
        <end position="228"/>
    </location>
</feature>
<dbReference type="InterPro" id="IPR008278">
    <property type="entry name" value="4-PPantetheinyl_Trfase_dom"/>
</dbReference>
<feature type="binding site" evidence="13">
    <location>
        <position position="130"/>
    </location>
    <ligand>
        <name>Mg(2+)</name>
        <dbReference type="ChEBI" id="CHEBI:18420"/>
    </ligand>
</feature>
<feature type="domain" description="4'-phosphopantetheinyl transferase N-terminal" evidence="16">
    <location>
        <begin position="57"/>
        <end position="122"/>
    </location>
</feature>
<evidence type="ECO:0000256" key="8">
    <source>
        <dbReference type="ARBA" id="ARBA00029894"/>
    </source>
</evidence>
<evidence type="ECO:0000256" key="11">
    <source>
        <dbReference type="ARBA" id="ARBA00049191"/>
    </source>
</evidence>
<feature type="binding site" evidence="12">
    <location>
        <position position="61"/>
    </location>
    <ligand>
        <name>CoA</name>
        <dbReference type="ChEBI" id="CHEBI:57287"/>
    </ligand>
</feature>
<evidence type="ECO:0000256" key="9">
    <source>
        <dbReference type="ARBA" id="ARBA00031996"/>
    </source>
</evidence>
<dbReference type="GO" id="GO:0009366">
    <property type="term" value="C:enterobactin synthetase complex"/>
    <property type="evidence" value="ECO:0007669"/>
    <property type="project" value="InterPro"/>
</dbReference>
<feature type="binding site" evidence="12">
    <location>
        <position position="69"/>
    </location>
    <ligand>
        <name>CoA</name>
        <dbReference type="ChEBI" id="CHEBI:57287"/>
    </ligand>
</feature>
<dbReference type="Proteomes" id="UP000235916">
    <property type="component" value="Unassembled WGS sequence"/>
</dbReference>
<name>A0A2N8KTV5_9BURK</name>
<feature type="binding site" evidence="12">
    <location>
        <begin position="112"/>
        <end position="113"/>
    </location>
    <ligand>
        <name>CoA</name>
        <dbReference type="ChEBI" id="CHEBI:57287"/>
    </ligand>
</feature>
<comment type="catalytic activity">
    <reaction evidence="11">
        <text>apo-[peptidyl-carrier protein] + CoA = holo-[peptidyl-carrier protein] + adenosine 3',5'-bisphosphate + H(+)</text>
        <dbReference type="Rhea" id="RHEA:46228"/>
        <dbReference type="Rhea" id="RHEA-COMP:11479"/>
        <dbReference type="Rhea" id="RHEA-COMP:11480"/>
        <dbReference type="ChEBI" id="CHEBI:15378"/>
        <dbReference type="ChEBI" id="CHEBI:29999"/>
        <dbReference type="ChEBI" id="CHEBI:57287"/>
        <dbReference type="ChEBI" id="CHEBI:58343"/>
        <dbReference type="ChEBI" id="CHEBI:64479"/>
    </reaction>
</comment>
<reference evidence="17 18" key="1">
    <citation type="submission" date="2018-01" db="EMBL/GenBank/DDBJ databases">
        <title>Draft genome sequence of Paucibacter aquatile CR182 isolated from freshwater of the Nakdong River.</title>
        <authorList>
            <person name="Choi A."/>
            <person name="Chung E.J."/>
        </authorList>
    </citation>
    <scope>NUCLEOTIDE SEQUENCE [LARGE SCALE GENOMIC DNA]</scope>
    <source>
        <strain evidence="17 18">CR182</strain>
    </source>
</reference>
<feature type="binding site" evidence="12">
    <location>
        <position position="174"/>
    </location>
    <ligand>
        <name>CoA</name>
        <dbReference type="ChEBI" id="CHEBI:57287"/>
    </ligand>
</feature>
<dbReference type="PANTHER" id="PTHR38096">
    <property type="entry name" value="ENTEROBACTIN SYNTHASE COMPONENT D"/>
    <property type="match status" value="1"/>
</dbReference>
<keyword evidence="7" id="KW-0259">Enterobactin biosynthesis</keyword>